<keyword evidence="1" id="KW-0677">Repeat</keyword>
<sequence>MSPSSTSSCPLQKASASSEIERNPNLLIPTIHSQSAPNQMAPAAINILDLPLELFQSILAAAIRTRGLKRAFRLRLVNRFFATQVIQTINEFRLLDDYDEPVSTLGDFGADYLARRLIKNKFPTSPGWASIRRIAAQLAPEDDPETYAIYVRLLCSQAAQSHGQFSMAAACLRPADRADVYDEARYDCDLLAAAAYLNKLSIIDELTDSEKHLRCNGIMLGDPYQTAVLRGNSEAFQLLFSKGRVHNPHPSIAAANHLAPLLSFHGSPDMFERFRPKWTPEELNTSDRRYLRWLERALKTPSVDNFNILMRVKQKTNQPELTKMQLAACLHRAARAGWEDMVRHLLGLGAPVEGDPRLYPANSTPLTGACVHGHKTIAWILLENGAEIKGNEIGDAARKGRWDVVRMLADHGADINFGDQPPIMSAVAFEREDVFRELVERGAKLEGEIGEKAMERGIADGLESMLLLLKEHEVGSGEVAGETKD</sequence>
<protein>
    <submittedName>
        <fullName evidence="4">Ankyrin</fullName>
    </submittedName>
</protein>
<reference evidence="4" key="1">
    <citation type="journal article" date="2020" name="Stud. Mycol.">
        <title>101 Dothideomycetes genomes: a test case for predicting lifestyles and emergence of pathogens.</title>
        <authorList>
            <person name="Haridas S."/>
            <person name="Albert R."/>
            <person name="Binder M."/>
            <person name="Bloem J."/>
            <person name="Labutti K."/>
            <person name="Salamov A."/>
            <person name="Andreopoulos B."/>
            <person name="Baker S."/>
            <person name="Barry K."/>
            <person name="Bills G."/>
            <person name="Bluhm B."/>
            <person name="Cannon C."/>
            <person name="Castanera R."/>
            <person name="Culley D."/>
            <person name="Daum C."/>
            <person name="Ezra D."/>
            <person name="Gonzalez J."/>
            <person name="Henrissat B."/>
            <person name="Kuo A."/>
            <person name="Liang C."/>
            <person name="Lipzen A."/>
            <person name="Lutzoni F."/>
            <person name="Magnuson J."/>
            <person name="Mondo S."/>
            <person name="Nolan M."/>
            <person name="Ohm R."/>
            <person name="Pangilinan J."/>
            <person name="Park H.-J."/>
            <person name="Ramirez L."/>
            <person name="Alfaro M."/>
            <person name="Sun H."/>
            <person name="Tritt A."/>
            <person name="Yoshinaga Y."/>
            <person name="Zwiers L.-H."/>
            <person name="Turgeon B."/>
            <person name="Goodwin S."/>
            <person name="Spatafora J."/>
            <person name="Crous P."/>
            <person name="Grigoriev I."/>
        </authorList>
    </citation>
    <scope>NUCLEOTIDE SEQUENCE</scope>
    <source>
        <strain evidence="4">CBS 122367</strain>
    </source>
</reference>
<evidence type="ECO:0000256" key="1">
    <source>
        <dbReference type="ARBA" id="ARBA00022737"/>
    </source>
</evidence>
<dbReference type="OrthoDB" id="4772757at2759"/>
<dbReference type="SUPFAM" id="SSF48403">
    <property type="entry name" value="Ankyrin repeat"/>
    <property type="match status" value="1"/>
</dbReference>
<evidence type="ECO:0000256" key="2">
    <source>
        <dbReference type="ARBA" id="ARBA00023043"/>
    </source>
</evidence>
<dbReference type="Pfam" id="PF12796">
    <property type="entry name" value="Ank_2"/>
    <property type="match status" value="1"/>
</dbReference>
<organism evidence="4 5">
    <name type="scientific">Lentithecium fluviatile CBS 122367</name>
    <dbReference type="NCBI Taxonomy" id="1168545"/>
    <lineage>
        <taxon>Eukaryota</taxon>
        <taxon>Fungi</taxon>
        <taxon>Dikarya</taxon>
        <taxon>Ascomycota</taxon>
        <taxon>Pezizomycotina</taxon>
        <taxon>Dothideomycetes</taxon>
        <taxon>Pleosporomycetidae</taxon>
        <taxon>Pleosporales</taxon>
        <taxon>Massarineae</taxon>
        <taxon>Lentitheciaceae</taxon>
        <taxon>Lentithecium</taxon>
    </lineage>
</organism>
<evidence type="ECO:0000313" key="4">
    <source>
        <dbReference type="EMBL" id="KAF2679399.1"/>
    </source>
</evidence>
<keyword evidence="5" id="KW-1185">Reference proteome</keyword>
<feature type="repeat" description="ANK" evidence="3">
    <location>
        <begin position="396"/>
        <end position="420"/>
    </location>
</feature>
<dbReference type="EMBL" id="MU005603">
    <property type="protein sequence ID" value="KAF2679399.1"/>
    <property type="molecule type" value="Genomic_DNA"/>
</dbReference>
<gene>
    <name evidence="4" type="ORF">K458DRAFT_490515</name>
</gene>
<dbReference type="InterPro" id="IPR036770">
    <property type="entry name" value="Ankyrin_rpt-contain_sf"/>
</dbReference>
<dbReference type="PROSITE" id="PS50088">
    <property type="entry name" value="ANK_REPEAT"/>
    <property type="match status" value="1"/>
</dbReference>
<dbReference type="Gene3D" id="1.25.40.20">
    <property type="entry name" value="Ankyrin repeat-containing domain"/>
    <property type="match status" value="1"/>
</dbReference>
<dbReference type="Proteomes" id="UP000799291">
    <property type="component" value="Unassembled WGS sequence"/>
</dbReference>
<dbReference type="InterPro" id="IPR002110">
    <property type="entry name" value="Ankyrin_rpt"/>
</dbReference>
<dbReference type="PANTHER" id="PTHR24198">
    <property type="entry name" value="ANKYRIN REPEAT AND PROTEIN KINASE DOMAIN-CONTAINING PROTEIN"/>
    <property type="match status" value="1"/>
</dbReference>
<proteinExistence type="predicted"/>
<dbReference type="PANTHER" id="PTHR24198:SF165">
    <property type="entry name" value="ANKYRIN REPEAT-CONTAINING PROTEIN-RELATED"/>
    <property type="match status" value="1"/>
</dbReference>
<dbReference type="AlphaFoldDB" id="A0A6G1INE7"/>
<evidence type="ECO:0000313" key="5">
    <source>
        <dbReference type="Proteomes" id="UP000799291"/>
    </source>
</evidence>
<accession>A0A6G1INE7</accession>
<keyword evidence="2 3" id="KW-0040">ANK repeat</keyword>
<name>A0A6G1INE7_9PLEO</name>
<evidence type="ECO:0000256" key="3">
    <source>
        <dbReference type="PROSITE-ProRule" id="PRU00023"/>
    </source>
</evidence>
<dbReference type="SMART" id="SM00248">
    <property type="entry name" value="ANK"/>
    <property type="match status" value="4"/>
</dbReference>